<keyword evidence="2" id="KW-0663">Pyridoxal phosphate</keyword>
<keyword evidence="6" id="KW-1185">Reference proteome</keyword>
<organism evidence="5 6">
    <name type="scientific">Solihabitans fulvus</name>
    <dbReference type="NCBI Taxonomy" id="1892852"/>
    <lineage>
        <taxon>Bacteria</taxon>
        <taxon>Bacillati</taxon>
        <taxon>Actinomycetota</taxon>
        <taxon>Actinomycetes</taxon>
        <taxon>Pseudonocardiales</taxon>
        <taxon>Pseudonocardiaceae</taxon>
        <taxon>Solihabitans</taxon>
    </lineage>
</organism>
<evidence type="ECO:0000313" key="6">
    <source>
        <dbReference type="Proteomes" id="UP000323454"/>
    </source>
</evidence>
<accession>A0A5B2XMK3</accession>
<dbReference type="InterPro" id="IPR029044">
    <property type="entry name" value="Nucleotide-diphossugar_trans"/>
</dbReference>
<dbReference type="PANTHER" id="PTHR30244">
    <property type="entry name" value="TRANSAMINASE"/>
    <property type="match status" value="1"/>
</dbReference>
<dbReference type="Gene3D" id="3.40.640.10">
    <property type="entry name" value="Type I PLP-dependent aspartate aminotransferase-like (Major domain)"/>
    <property type="match status" value="1"/>
</dbReference>
<dbReference type="PANTHER" id="PTHR30244:SF34">
    <property type="entry name" value="DTDP-4-AMINO-4,6-DIDEOXYGALACTOSE TRANSAMINASE"/>
    <property type="match status" value="1"/>
</dbReference>
<dbReference type="Pfam" id="PF01041">
    <property type="entry name" value="DegT_DnrJ_EryC1"/>
    <property type="match status" value="1"/>
</dbReference>
<comment type="similarity">
    <text evidence="2">Belongs to the DegT/DnrJ/EryC1 family.</text>
</comment>
<evidence type="ECO:0000256" key="2">
    <source>
        <dbReference type="RuleBase" id="RU004508"/>
    </source>
</evidence>
<dbReference type="GO" id="GO:0030170">
    <property type="term" value="F:pyridoxal phosphate binding"/>
    <property type="evidence" value="ECO:0007669"/>
    <property type="project" value="TreeGrafter"/>
</dbReference>
<gene>
    <name evidence="5" type="ORF">F0L68_08055</name>
</gene>
<dbReference type="Gene3D" id="3.90.1150.10">
    <property type="entry name" value="Aspartate Aminotransferase, domain 1"/>
    <property type="match status" value="1"/>
</dbReference>
<dbReference type="Pfam" id="PF00535">
    <property type="entry name" value="Glycos_transf_2"/>
    <property type="match status" value="1"/>
</dbReference>
<keyword evidence="5" id="KW-0808">Transferase</keyword>
<dbReference type="InterPro" id="IPR015424">
    <property type="entry name" value="PyrdxlP-dep_Trfase"/>
</dbReference>
<dbReference type="EMBL" id="VUOB01000012">
    <property type="protein sequence ID" value="KAA2264184.1"/>
    <property type="molecule type" value="Genomic_DNA"/>
</dbReference>
<proteinExistence type="inferred from homology"/>
<dbReference type="SUPFAM" id="SSF53383">
    <property type="entry name" value="PLP-dependent transferases"/>
    <property type="match status" value="1"/>
</dbReference>
<feature type="compositionally biased region" description="Basic and acidic residues" evidence="3">
    <location>
        <begin position="1"/>
        <end position="13"/>
    </location>
</feature>
<dbReference type="GO" id="GO:0000271">
    <property type="term" value="P:polysaccharide biosynthetic process"/>
    <property type="evidence" value="ECO:0007669"/>
    <property type="project" value="TreeGrafter"/>
</dbReference>
<feature type="region of interest" description="Disordered" evidence="3">
    <location>
        <begin position="1"/>
        <end position="20"/>
    </location>
</feature>
<dbReference type="AlphaFoldDB" id="A0A5B2XMK3"/>
<feature type="domain" description="Glycosyltransferase 2-like" evidence="4">
    <location>
        <begin position="418"/>
        <end position="538"/>
    </location>
</feature>
<dbReference type="GO" id="GO:0008483">
    <property type="term" value="F:transaminase activity"/>
    <property type="evidence" value="ECO:0007669"/>
    <property type="project" value="TreeGrafter"/>
</dbReference>
<evidence type="ECO:0000256" key="3">
    <source>
        <dbReference type="SAM" id="MobiDB-lite"/>
    </source>
</evidence>
<reference evidence="5 6" key="2">
    <citation type="submission" date="2019-09" db="EMBL/GenBank/DDBJ databases">
        <authorList>
            <person name="Jin C."/>
        </authorList>
    </citation>
    <scope>NUCLEOTIDE SEQUENCE [LARGE SCALE GENOMIC DNA]</scope>
    <source>
        <strain evidence="5 6">AN110305</strain>
    </source>
</reference>
<dbReference type="Proteomes" id="UP000323454">
    <property type="component" value="Unassembled WGS sequence"/>
</dbReference>
<dbReference type="InterPro" id="IPR001173">
    <property type="entry name" value="Glyco_trans_2-like"/>
</dbReference>
<dbReference type="Gene3D" id="3.90.550.10">
    <property type="entry name" value="Spore Coat Polysaccharide Biosynthesis Protein SpsA, Chain A"/>
    <property type="match status" value="1"/>
</dbReference>
<protein>
    <submittedName>
        <fullName evidence="5">Glycosyltransferase</fullName>
    </submittedName>
</protein>
<name>A0A5B2XMK3_9PSEU</name>
<reference evidence="5 6" key="1">
    <citation type="submission" date="2019-09" db="EMBL/GenBank/DDBJ databases">
        <title>Goodfellowia gen. nov., a new genus of the Pseudonocardineae related to Actinoalloteichus, containing Goodfellowia coeruleoviolacea gen. nov., comb. nov. gen. nov., comb. nov.</title>
        <authorList>
            <person name="Labeda D."/>
        </authorList>
    </citation>
    <scope>NUCLEOTIDE SEQUENCE [LARGE SCALE GENOMIC DNA]</scope>
    <source>
        <strain evidence="5 6">AN110305</strain>
    </source>
</reference>
<dbReference type="RefSeq" id="WP_149848847.1">
    <property type="nucleotide sequence ID" value="NZ_VUOB01000012.1"/>
</dbReference>
<evidence type="ECO:0000259" key="4">
    <source>
        <dbReference type="Pfam" id="PF00535"/>
    </source>
</evidence>
<dbReference type="SUPFAM" id="SSF53448">
    <property type="entry name" value="Nucleotide-diphospho-sugar transferases"/>
    <property type="match status" value="1"/>
</dbReference>
<comment type="caution">
    <text evidence="5">The sequence shown here is derived from an EMBL/GenBank/DDBJ whole genome shotgun (WGS) entry which is preliminary data.</text>
</comment>
<sequence length="664" mass="70133">MSHDHAPPAERRSTAWPDWPELDEQSAQAMVRALRSGRLAVSGGKSVWPSQTVSAARTVARMSGRRHCVLTTSGSTSIVVALHALGIGPGDTVAMTAATWVACATSVLRVGATPVFFDATPESPCGDPATLAERPSAILGIHLFAQHFDVAAARARFPGVPIVEDASHTQFGLTADGSRIGSLGDLSIMSLQASKIITSGEGGAILTDDEDVLHRLESLVMDSRRRAALNSPIATTELEPANLLHGSNQSPPEHSAALLADQLARFAGQAERRARGARTLAAALDGSGWTFVADEAALADGSFYGIVLRIPAGVGTPTEVMAAVQRETGLVISTVYDPITEGPLYRPETIKQFAGLRPPATALPHTGAWFRHTVLVPHAAFLAEDADLRRLAAVLRAMETGDPVTALGSPVAATTVDVVVITRGDRDTLGAALASAVKQDTDADVRITVWVDGDRAPSAVAEVPCEVITLAGQGLLPDDPFARIAALRDLAAARCTADHVAFLDDDNEWEANHLSSLLTLARAGHLAVHSWRTLVGADGLPATVDRFPWLAPSPEAEALLGSLGDADVLDADSPVVRDRAVIDGVPGLTGMVDMGEWLFDREALRLLRFGRPRTPAEVAARVGEDDIVLEQLNRLEFPVGCTSLPTLRYRLGGMSTPEYRAGTE</sequence>
<dbReference type="InterPro" id="IPR000653">
    <property type="entry name" value="DegT/StrS_aminotransferase"/>
</dbReference>
<dbReference type="InterPro" id="IPR015421">
    <property type="entry name" value="PyrdxlP-dep_Trfase_major"/>
</dbReference>
<evidence type="ECO:0000256" key="1">
    <source>
        <dbReference type="ARBA" id="ARBA00001933"/>
    </source>
</evidence>
<dbReference type="InterPro" id="IPR015422">
    <property type="entry name" value="PyrdxlP-dep_Trfase_small"/>
</dbReference>
<evidence type="ECO:0000313" key="5">
    <source>
        <dbReference type="EMBL" id="KAA2264184.1"/>
    </source>
</evidence>
<comment type="cofactor">
    <cofactor evidence="1">
        <name>pyridoxal 5'-phosphate</name>
        <dbReference type="ChEBI" id="CHEBI:597326"/>
    </cofactor>
</comment>
<dbReference type="OrthoDB" id="9787979at2"/>